<keyword evidence="1" id="KW-0175">Coiled coil</keyword>
<comment type="caution">
    <text evidence="2">The sequence shown here is derived from an EMBL/GenBank/DDBJ whole genome shotgun (WGS) entry which is preliminary data.</text>
</comment>
<feature type="coiled-coil region" evidence="1">
    <location>
        <begin position="225"/>
        <end position="252"/>
    </location>
</feature>
<dbReference type="EMBL" id="AMZH03011114">
    <property type="protein sequence ID" value="RRT53495.1"/>
    <property type="molecule type" value="Genomic_DNA"/>
</dbReference>
<name>A0A426YP37_ENSVE</name>
<accession>A0A426YP37</accession>
<reference evidence="2 3" key="1">
    <citation type="journal article" date="2014" name="Agronomy (Basel)">
        <title>A Draft Genome Sequence for Ensete ventricosum, the Drought-Tolerant Tree Against Hunger.</title>
        <authorList>
            <person name="Harrison J."/>
            <person name="Moore K.A."/>
            <person name="Paszkiewicz K."/>
            <person name="Jones T."/>
            <person name="Grant M."/>
            <person name="Ambacheew D."/>
            <person name="Muzemil S."/>
            <person name="Studholme D.J."/>
        </authorList>
    </citation>
    <scope>NUCLEOTIDE SEQUENCE [LARGE SCALE GENOMIC DNA]</scope>
</reference>
<evidence type="ECO:0000313" key="2">
    <source>
        <dbReference type="EMBL" id="RRT53495.1"/>
    </source>
</evidence>
<proteinExistence type="predicted"/>
<sequence>MSEALLGFLTSSASRYLFDYEREFTVAPTSSPKDLPFSSHTSLFQHPLKLKVVLLISHPCVRSTIPAPGWLCPCQVDIVRGDEVLKKRSRLAMSGQPTGATRSSMKALTEKVKESTEAEEVQERSYSVRELCEVDGRARVDRYFATHMSKLPQAEGDEPLTPWWSSLSGSNCQGLHFASVLIDRAHDAGRMVHVQHERITVLRATNKELKFWVAPKAVVVTEQWAKELQANVDQLRAELESSECRCKDLELEVDIVRASLQGA</sequence>
<dbReference type="Proteomes" id="UP000287651">
    <property type="component" value="Unassembled WGS sequence"/>
</dbReference>
<gene>
    <name evidence="2" type="ORF">B296_00035603</name>
</gene>
<evidence type="ECO:0000313" key="3">
    <source>
        <dbReference type="Proteomes" id="UP000287651"/>
    </source>
</evidence>
<evidence type="ECO:0000256" key="1">
    <source>
        <dbReference type="SAM" id="Coils"/>
    </source>
</evidence>
<dbReference type="AlphaFoldDB" id="A0A426YP37"/>
<organism evidence="2 3">
    <name type="scientific">Ensete ventricosum</name>
    <name type="common">Abyssinian banana</name>
    <name type="synonym">Musa ensete</name>
    <dbReference type="NCBI Taxonomy" id="4639"/>
    <lineage>
        <taxon>Eukaryota</taxon>
        <taxon>Viridiplantae</taxon>
        <taxon>Streptophyta</taxon>
        <taxon>Embryophyta</taxon>
        <taxon>Tracheophyta</taxon>
        <taxon>Spermatophyta</taxon>
        <taxon>Magnoliopsida</taxon>
        <taxon>Liliopsida</taxon>
        <taxon>Zingiberales</taxon>
        <taxon>Musaceae</taxon>
        <taxon>Ensete</taxon>
    </lineage>
</organism>
<protein>
    <submittedName>
        <fullName evidence="2">Uncharacterized protein</fullName>
    </submittedName>
</protein>